<protein>
    <submittedName>
        <fullName evidence="3">Glycoside hydrolase family 88 protein</fullName>
    </submittedName>
</protein>
<evidence type="ECO:0000313" key="4">
    <source>
        <dbReference type="Proteomes" id="UP001589691"/>
    </source>
</evidence>
<name>A0ABV5WTH4_9LACO</name>
<reference evidence="3 4" key="1">
    <citation type="submission" date="2024-09" db="EMBL/GenBank/DDBJ databases">
        <authorList>
            <person name="Sun Q."/>
            <person name="Mori K."/>
        </authorList>
    </citation>
    <scope>NUCLEOTIDE SEQUENCE [LARGE SCALE GENOMIC DNA]</scope>
    <source>
        <strain evidence="3 4">TBRC 4576</strain>
    </source>
</reference>
<sequence length="369" mass="41677">MNNWVVTTLQRVMEKVAAENQRLDGKTPYIPYDGFYSDVMLERGSDWWANGFWGGLLWQLFNYTGKLELREAAIFQEKRLDDALATFRDIHHDVGFLWLLTAVAHYKVTGDQQAQRTGLHAANLLAGRFNVDGNFLVSWNDQPGWVIIDSMMNIQLLYWASEQTRDPRFAKMADRHAKTVAKYLVRADGSVGHIASFDAETGRFLTQLAGQGVGADSAWSRGQAWGIYGFALTYRHTRDQTYLAVAQRIADYFIAQCQLNHYIPLADFRAPKVPKLVDTSAGMIAACGLLELADWLPSAEEKPYRSAAQSILMATADQYANWQTTEDGIIGGGTEAYHRPATYEVPLIYSDYFFTEALLRLEGQALFLW</sequence>
<comment type="caution">
    <text evidence="3">The sequence shown here is derived from an EMBL/GenBank/DDBJ whole genome shotgun (WGS) entry which is preliminary data.</text>
</comment>
<comment type="similarity">
    <text evidence="2">Belongs to the glycosyl hydrolase 88 family.</text>
</comment>
<dbReference type="SUPFAM" id="SSF48208">
    <property type="entry name" value="Six-hairpin glycosidases"/>
    <property type="match status" value="1"/>
</dbReference>
<dbReference type="InterPro" id="IPR052369">
    <property type="entry name" value="UG_Glycosaminoglycan_Hydrolase"/>
</dbReference>
<evidence type="ECO:0000313" key="3">
    <source>
        <dbReference type="EMBL" id="MFB9769227.1"/>
    </source>
</evidence>
<dbReference type="Proteomes" id="UP001589691">
    <property type="component" value="Unassembled WGS sequence"/>
</dbReference>
<dbReference type="GO" id="GO:0016787">
    <property type="term" value="F:hydrolase activity"/>
    <property type="evidence" value="ECO:0007669"/>
    <property type="project" value="UniProtKB-KW"/>
</dbReference>
<dbReference type="InterPro" id="IPR012341">
    <property type="entry name" value="6hp_glycosidase-like_sf"/>
</dbReference>
<dbReference type="InterPro" id="IPR008928">
    <property type="entry name" value="6-hairpin_glycosidase_sf"/>
</dbReference>
<dbReference type="Gene3D" id="1.50.10.10">
    <property type="match status" value="1"/>
</dbReference>
<organism evidence="3 4">
    <name type="scientific">Lactiplantibacillus modestisalitolerans</name>
    <dbReference type="NCBI Taxonomy" id="1457219"/>
    <lineage>
        <taxon>Bacteria</taxon>
        <taxon>Bacillati</taxon>
        <taxon>Bacillota</taxon>
        <taxon>Bacilli</taxon>
        <taxon>Lactobacillales</taxon>
        <taxon>Lactobacillaceae</taxon>
        <taxon>Lactiplantibacillus</taxon>
    </lineage>
</organism>
<keyword evidence="4" id="KW-1185">Reference proteome</keyword>
<dbReference type="EMBL" id="JBHLZY010000010">
    <property type="protein sequence ID" value="MFB9769227.1"/>
    <property type="molecule type" value="Genomic_DNA"/>
</dbReference>
<proteinExistence type="inferred from homology"/>
<dbReference type="Pfam" id="PF07470">
    <property type="entry name" value="Glyco_hydro_88"/>
    <property type="match status" value="1"/>
</dbReference>
<dbReference type="InterPro" id="IPR010905">
    <property type="entry name" value="Glyco_hydro_88"/>
</dbReference>
<dbReference type="PANTHER" id="PTHR36845:SF1">
    <property type="entry name" value="HYDROLASE, PUTATIVE (AFU_ORTHOLOGUE AFUA_7G05090)-RELATED"/>
    <property type="match status" value="1"/>
</dbReference>
<keyword evidence="1 3" id="KW-0378">Hydrolase</keyword>
<gene>
    <name evidence="3" type="ORF">ACFFLI_04955</name>
</gene>
<dbReference type="RefSeq" id="WP_137642560.1">
    <property type="nucleotide sequence ID" value="NZ_BJEA01000009.1"/>
</dbReference>
<evidence type="ECO:0000256" key="1">
    <source>
        <dbReference type="ARBA" id="ARBA00022801"/>
    </source>
</evidence>
<evidence type="ECO:0000256" key="2">
    <source>
        <dbReference type="ARBA" id="ARBA00038358"/>
    </source>
</evidence>
<accession>A0ABV5WTH4</accession>
<dbReference type="PANTHER" id="PTHR36845">
    <property type="entry name" value="HYDROLASE, PUTATIVE (AFU_ORTHOLOGUE AFUA_7G05090)-RELATED"/>
    <property type="match status" value="1"/>
</dbReference>